<dbReference type="AlphaFoldDB" id="A0AAP0KDF7"/>
<protein>
    <submittedName>
        <fullName evidence="1">Uncharacterized protein</fullName>
    </submittedName>
</protein>
<dbReference type="EMBL" id="JBBNAF010000004">
    <property type="protein sequence ID" value="KAK9150586.1"/>
    <property type="molecule type" value="Genomic_DNA"/>
</dbReference>
<gene>
    <name evidence="1" type="ORF">Syun_008895</name>
</gene>
<keyword evidence="2" id="KW-1185">Reference proteome</keyword>
<proteinExistence type="predicted"/>
<comment type="caution">
    <text evidence="1">The sequence shown here is derived from an EMBL/GenBank/DDBJ whole genome shotgun (WGS) entry which is preliminary data.</text>
</comment>
<dbReference type="Proteomes" id="UP001420932">
    <property type="component" value="Unassembled WGS sequence"/>
</dbReference>
<reference evidence="1 2" key="1">
    <citation type="submission" date="2024-01" db="EMBL/GenBank/DDBJ databases">
        <title>Genome assemblies of Stephania.</title>
        <authorList>
            <person name="Yang L."/>
        </authorList>
    </citation>
    <scope>NUCLEOTIDE SEQUENCE [LARGE SCALE GENOMIC DNA]</scope>
    <source>
        <strain evidence="1">YNDBR</strain>
        <tissue evidence="1">Leaf</tissue>
    </source>
</reference>
<evidence type="ECO:0000313" key="1">
    <source>
        <dbReference type="EMBL" id="KAK9150586.1"/>
    </source>
</evidence>
<organism evidence="1 2">
    <name type="scientific">Stephania yunnanensis</name>
    <dbReference type="NCBI Taxonomy" id="152371"/>
    <lineage>
        <taxon>Eukaryota</taxon>
        <taxon>Viridiplantae</taxon>
        <taxon>Streptophyta</taxon>
        <taxon>Embryophyta</taxon>
        <taxon>Tracheophyta</taxon>
        <taxon>Spermatophyta</taxon>
        <taxon>Magnoliopsida</taxon>
        <taxon>Ranunculales</taxon>
        <taxon>Menispermaceae</taxon>
        <taxon>Menispermoideae</taxon>
        <taxon>Cissampelideae</taxon>
        <taxon>Stephania</taxon>
    </lineage>
</organism>
<evidence type="ECO:0000313" key="2">
    <source>
        <dbReference type="Proteomes" id="UP001420932"/>
    </source>
</evidence>
<name>A0AAP0KDF7_9MAGN</name>
<sequence length="53" mass="6339">MGLTGETLITAEQEKPLNLRATGQVLIRFGHRNKRIYLYLYREKHIWVWVLVI</sequence>
<accession>A0AAP0KDF7</accession>